<proteinExistence type="predicted"/>
<feature type="domain" description="AB hydrolase-1" evidence="1">
    <location>
        <begin position="20"/>
        <end position="255"/>
    </location>
</feature>
<sequence length="272" mass="30498">MCQGRNIHFLEWGDPARDTVIIWHGVTGTCQDHSELAARLARDYHVICPDSIGCGLSDWTHDKKNDPGLDAYAAVARDLLRQLGITSVRWIGASKGGGLGIVLGAMMTECSVSHLILDDVGPGFPEWLRQAAMKNISDPPHFDSFVNFESYLKDSLTRGGMTLDDKRWRHLAEIWCRQTDDGRFTFQNDPALANQFSLHGQDFDLWHHYENITIPTLLIRGRKSIVPDHEVERMRATGPGCAVYNRDGGHVSLLHEKDIQDVIVNFLGRQGV</sequence>
<dbReference type="PRINTS" id="PR00111">
    <property type="entry name" value="ABHYDROLASE"/>
</dbReference>
<dbReference type="AlphaFoldDB" id="A0A3B0SB33"/>
<dbReference type="InterPro" id="IPR000073">
    <property type="entry name" value="AB_hydrolase_1"/>
</dbReference>
<dbReference type="EMBL" id="UOEJ01000048">
    <property type="protein sequence ID" value="VAV93523.1"/>
    <property type="molecule type" value="Genomic_DNA"/>
</dbReference>
<dbReference type="Pfam" id="PF12697">
    <property type="entry name" value="Abhydrolase_6"/>
    <property type="match status" value="1"/>
</dbReference>
<dbReference type="InterPro" id="IPR050266">
    <property type="entry name" value="AB_hydrolase_sf"/>
</dbReference>
<dbReference type="PANTHER" id="PTHR43798">
    <property type="entry name" value="MONOACYLGLYCEROL LIPASE"/>
    <property type="match status" value="1"/>
</dbReference>
<accession>A0A3B0SB33</accession>
<name>A0A3B0SB33_9ZZZZ</name>
<evidence type="ECO:0000313" key="2">
    <source>
        <dbReference type="EMBL" id="VAV93523.1"/>
    </source>
</evidence>
<organism evidence="2">
    <name type="scientific">hydrothermal vent metagenome</name>
    <dbReference type="NCBI Taxonomy" id="652676"/>
    <lineage>
        <taxon>unclassified sequences</taxon>
        <taxon>metagenomes</taxon>
        <taxon>ecological metagenomes</taxon>
    </lineage>
</organism>
<protein>
    <recommendedName>
        <fullName evidence="1">AB hydrolase-1 domain-containing protein</fullName>
    </recommendedName>
</protein>
<reference evidence="2" key="1">
    <citation type="submission" date="2018-06" db="EMBL/GenBank/DDBJ databases">
        <authorList>
            <person name="Zhirakovskaya E."/>
        </authorList>
    </citation>
    <scope>NUCLEOTIDE SEQUENCE</scope>
</reference>
<dbReference type="Gene3D" id="3.40.50.1820">
    <property type="entry name" value="alpha/beta hydrolase"/>
    <property type="match status" value="1"/>
</dbReference>
<gene>
    <name evidence="2" type="ORF">MNBD_ALPHA01-1958</name>
</gene>
<evidence type="ECO:0000259" key="1">
    <source>
        <dbReference type="Pfam" id="PF12697"/>
    </source>
</evidence>
<dbReference type="PANTHER" id="PTHR43798:SF33">
    <property type="entry name" value="HYDROLASE, PUTATIVE (AFU_ORTHOLOGUE AFUA_2G14860)-RELATED"/>
    <property type="match status" value="1"/>
</dbReference>
<dbReference type="SUPFAM" id="SSF53474">
    <property type="entry name" value="alpha/beta-Hydrolases"/>
    <property type="match status" value="1"/>
</dbReference>
<dbReference type="InterPro" id="IPR029058">
    <property type="entry name" value="AB_hydrolase_fold"/>
</dbReference>
<dbReference type="GO" id="GO:0016020">
    <property type="term" value="C:membrane"/>
    <property type="evidence" value="ECO:0007669"/>
    <property type="project" value="TreeGrafter"/>
</dbReference>